<organism evidence="2 3">
    <name type="scientific">Bodo saltans</name>
    <name type="common">Flagellated protozoan</name>
    <dbReference type="NCBI Taxonomy" id="75058"/>
    <lineage>
        <taxon>Eukaryota</taxon>
        <taxon>Discoba</taxon>
        <taxon>Euglenozoa</taxon>
        <taxon>Kinetoplastea</taxon>
        <taxon>Metakinetoplastina</taxon>
        <taxon>Eubodonida</taxon>
        <taxon>Bodonidae</taxon>
        <taxon>Bodo</taxon>
    </lineage>
</organism>
<dbReference type="VEuPathDB" id="TriTrypDB:BSAL_64050"/>
<proteinExistence type="predicted"/>
<evidence type="ECO:0000256" key="1">
    <source>
        <dbReference type="SAM" id="MobiDB-lite"/>
    </source>
</evidence>
<feature type="compositionally biased region" description="Basic and acidic residues" evidence="1">
    <location>
        <begin position="46"/>
        <end position="56"/>
    </location>
</feature>
<name>A0A0S4IS47_BODSA</name>
<evidence type="ECO:0000313" key="3">
    <source>
        <dbReference type="Proteomes" id="UP000051952"/>
    </source>
</evidence>
<accession>A0A0S4IS47</accession>
<evidence type="ECO:0000313" key="2">
    <source>
        <dbReference type="EMBL" id="CUF61165.1"/>
    </source>
</evidence>
<reference evidence="3" key="1">
    <citation type="submission" date="2015-09" db="EMBL/GenBank/DDBJ databases">
        <authorList>
            <consortium name="Pathogen Informatics"/>
        </authorList>
    </citation>
    <scope>NUCLEOTIDE SEQUENCE [LARGE SCALE GENOMIC DNA]</scope>
    <source>
        <strain evidence="3">Lake Konstanz</strain>
    </source>
</reference>
<dbReference type="Proteomes" id="UP000051952">
    <property type="component" value="Unassembled WGS sequence"/>
</dbReference>
<sequence length="118" mass="13313">HFVLSPYNVLHTHSPLPLFAVSSHLRFHVPRLRTCPLHPVARDAEEDCARDGETTTHPHGGASRVVPVGRQLRPDPGRAHARPADVLLRRHVALTDHPPLSPRRRMLRLSRVQVRPRG</sequence>
<dbReference type="EMBL" id="CYKH01000368">
    <property type="protein sequence ID" value="CUF61165.1"/>
    <property type="molecule type" value="Genomic_DNA"/>
</dbReference>
<feature type="non-terminal residue" evidence="2">
    <location>
        <position position="1"/>
    </location>
</feature>
<dbReference type="AlphaFoldDB" id="A0A0S4IS47"/>
<protein>
    <submittedName>
        <fullName evidence="2">Uncharacterized protein</fullName>
    </submittedName>
</protein>
<keyword evidence="3" id="KW-1185">Reference proteome</keyword>
<gene>
    <name evidence="2" type="ORF">BSAL_64050</name>
</gene>
<feature type="non-terminal residue" evidence="2">
    <location>
        <position position="118"/>
    </location>
</feature>
<feature type="region of interest" description="Disordered" evidence="1">
    <location>
        <begin position="46"/>
        <end position="84"/>
    </location>
</feature>